<evidence type="ECO:0000256" key="9">
    <source>
        <dbReference type="ARBA" id="ARBA00023224"/>
    </source>
</evidence>
<evidence type="ECO:0000256" key="4">
    <source>
        <dbReference type="ARBA" id="ARBA00022692"/>
    </source>
</evidence>
<dbReference type="GO" id="GO:0005549">
    <property type="term" value="F:odorant binding"/>
    <property type="evidence" value="ECO:0007669"/>
    <property type="project" value="InterPro"/>
</dbReference>
<evidence type="ECO:0000256" key="1">
    <source>
        <dbReference type="ARBA" id="ARBA00004651"/>
    </source>
</evidence>
<keyword evidence="5 10" id="KW-0552">Olfaction</keyword>
<evidence type="ECO:0000256" key="7">
    <source>
        <dbReference type="ARBA" id="ARBA00023136"/>
    </source>
</evidence>
<feature type="transmembrane region" description="Helical" evidence="10">
    <location>
        <begin position="256"/>
        <end position="278"/>
    </location>
</feature>
<evidence type="ECO:0000256" key="2">
    <source>
        <dbReference type="ARBA" id="ARBA00022475"/>
    </source>
</evidence>
<evidence type="ECO:0000256" key="8">
    <source>
        <dbReference type="ARBA" id="ARBA00023170"/>
    </source>
</evidence>
<evidence type="ECO:0000313" key="12">
    <source>
        <dbReference type="RefSeq" id="XP_024942940.1"/>
    </source>
</evidence>
<dbReference type="AlphaFoldDB" id="A0AAJ7RL60"/>
<dbReference type="Pfam" id="PF02949">
    <property type="entry name" value="7tm_6"/>
    <property type="match status" value="1"/>
</dbReference>
<feature type="transmembrane region" description="Helical" evidence="10">
    <location>
        <begin position="123"/>
        <end position="144"/>
    </location>
</feature>
<dbReference type="InterPro" id="IPR004117">
    <property type="entry name" value="7tm6_olfct_rcpt"/>
</dbReference>
<keyword evidence="2" id="KW-1003">Cell membrane</keyword>
<dbReference type="RefSeq" id="XP_024942940.1">
    <property type="nucleotide sequence ID" value="XM_025087172.1"/>
</dbReference>
<keyword evidence="11" id="KW-1185">Reference proteome</keyword>
<gene>
    <name evidence="12" type="primary">LOC107269843</name>
</gene>
<proteinExistence type="inferred from homology"/>
<keyword evidence="7 10" id="KW-0472">Membrane</keyword>
<keyword evidence="9 10" id="KW-0807">Transducer</keyword>
<dbReference type="Proteomes" id="UP000694920">
    <property type="component" value="Unplaced"/>
</dbReference>
<comment type="similarity">
    <text evidence="10">Belongs to the insect chemoreceptor superfamily. Heteromeric odorant receptor channel (TC 1.A.69) family.</text>
</comment>
<sequence>MANINNCFLCTSFFLRTIASWPGTTRSISNFRKLFNALHVFLVISLITSTILQVSMYIIKNPLDAKVITEILSAQCVYFHVIIKVIMYNVHRKKLIKLLTSVKTSLESNVKPLVNNVETYMKIGIIIYGSYALSIVLLALDYILSPILQSERVLPALMWYPFDYTNSTLFYGLAYAHQITAIQLSGCTLGVEITFGMLVFHCCAQLQYLQYLLQTLILGCHAERSRRTIRVRTAKCIRYQNEILSSINDIDDVHTYIVLVLFCTATVTVSCLGFQLLNIETLSVNSLAKFMLNAGCVLLQLLFYYLPASILTSEAMKVEMAVYRCNWESLLPDQRKDILFILMRSMHVPRLTVGRISSLHLENYMKVMYRINEI</sequence>
<organism evidence="11 12">
    <name type="scientific">Cephus cinctus</name>
    <name type="common">Wheat stem sawfly</name>
    <dbReference type="NCBI Taxonomy" id="211228"/>
    <lineage>
        <taxon>Eukaryota</taxon>
        <taxon>Metazoa</taxon>
        <taxon>Ecdysozoa</taxon>
        <taxon>Arthropoda</taxon>
        <taxon>Hexapoda</taxon>
        <taxon>Insecta</taxon>
        <taxon>Pterygota</taxon>
        <taxon>Neoptera</taxon>
        <taxon>Endopterygota</taxon>
        <taxon>Hymenoptera</taxon>
        <taxon>Cephoidea</taxon>
        <taxon>Cephidae</taxon>
        <taxon>Cephus</taxon>
    </lineage>
</organism>
<dbReference type="GO" id="GO:0005886">
    <property type="term" value="C:plasma membrane"/>
    <property type="evidence" value="ECO:0007669"/>
    <property type="project" value="UniProtKB-SubCell"/>
</dbReference>
<feature type="transmembrane region" description="Helical" evidence="10">
    <location>
        <begin position="71"/>
        <end position="90"/>
    </location>
</feature>
<evidence type="ECO:0000256" key="10">
    <source>
        <dbReference type="RuleBase" id="RU351113"/>
    </source>
</evidence>
<dbReference type="PANTHER" id="PTHR21137">
    <property type="entry name" value="ODORANT RECEPTOR"/>
    <property type="match status" value="1"/>
</dbReference>
<keyword evidence="3 10" id="KW-0716">Sensory transduction</keyword>
<protein>
    <recommendedName>
        <fullName evidence="10">Odorant receptor</fullName>
    </recommendedName>
</protein>
<evidence type="ECO:0000256" key="5">
    <source>
        <dbReference type="ARBA" id="ARBA00022725"/>
    </source>
</evidence>
<comment type="caution">
    <text evidence="10">Lacks conserved residue(s) required for the propagation of feature annotation.</text>
</comment>
<feature type="transmembrane region" description="Helical" evidence="10">
    <location>
        <begin position="37"/>
        <end position="59"/>
    </location>
</feature>
<keyword evidence="4 10" id="KW-0812">Transmembrane</keyword>
<dbReference type="KEGG" id="ccin:107269843"/>
<comment type="subcellular location">
    <subcellularLocation>
        <location evidence="1 10">Cell membrane</location>
        <topology evidence="1 10">Multi-pass membrane protein</topology>
    </subcellularLocation>
</comment>
<dbReference type="GO" id="GO:0007165">
    <property type="term" value="P:signal transduction"/>
    <property type="evidence" value="ECO:0007669"/>
    <property type="project" value="UniProtKB-KW"/>
</dbReference>
<evidence type="ECO:0000313" key="11">
    <source>
        <dbReference type="Proteomes" id="UP000694920"/>
    </source>
</evidence>
<feature type="transmembrane region" description="Helical" evidence="10">
    <location>
        <begin position="290"/>
        <end position="307"/>
    </location>
</feature>
<accession>A0AAJ7RL60</accession>
<dbReference type="GeneID" id="107269843"/>
<dbReference type="GO" id="GO:0004984">
    <property type="term" value="F:olfactory receptor activity"/>
    <property type="evidence" value="ECO:0007669"/>
    <property type="project" value="InterPro"/>
</dbReference>
<evidence type="ECO:0000256" key="6">
    <source>
        <dbReference type="ARBA" id="ARBA00022989"/>
    </source>
</evidence>
<dbReference type="PANTHER" id="PTHR21137:SF35">
    <property type="entry name" value="ODORANT RECEPTOR 19A-RELATED"/>
    <property type="match status" value="1"/>
</dbReference>
<reference evidence="12" key="1">
    <citation type="submission" date="2025-08" db="UniProtKB">
        <authorList>
            <consortium name="RefSeq"/>
        </authorList>
    </citation>
    <scope>IDENTIFICATION</scope>
</reference>
<name>A0AAJ7RL60_CEPCN</name>
<evidence type="ECO:0000256" key="3">
    <source>
        <dbReference type="ARBA" id="ARBA00022606"/>
    </source>
</evidence>
<keyword evidence="6 10" id="KW-1133">Transmembrane helix</keyword>
<keyword evidence="8 10" id="KW-0675">Receptor</keyword>